<dbReference type="GO" id="GO:0000724">
    <property type="term" value="P:double-strand break repair via homologous recombination"/>
    <property type="evidence" value="ECO:0007669"/>
    <property type="project" value="UniProtKB-UniRule"/>
</dbReference>
<evidence type="ECO:0000256" key="11">
    <source>
        <dbReference type="HAMAP-Rule" id="MF_01487"/>
    </source>
</evidence>
<evidence type="ECO:0000256" key="2">
    <source>
        <dbReference type="ARBA" id="ARBA00022741"/>
    </source>
</evidence>
<comment type="catalytic activity">
    <reaction evidence="11">
        <text>ATP + H2O = ADP + phosphate + H(+)</text>
        <dbReference type="Rhea" id="RHEA:13065"/>
        <dbReference type="ChEBI" id="CHEBI:15377"/>
        <dbReference type="ChEBI" id="CHEBI:15378"/>
        <dbReference type="ChEBI" id="CHEBI:30616"/>
        <dbReference type="ChEBI" id="CHEBI:43474"/>
        <dbReference type="ChEBI" id="CHEBI:456216"/>
        <dbReference type="EC" id="5.6.2.3"/>
    </reaction>
</comment>
<sequence length="695" mass="71507">MNTAADTLDLLRGWRAAGWLRALDLAFAEFLHGLDAQAPPSLLLAAALLAQLEGRGHSALPLQGLAQEAPPLLGWPAEAQAPLQAALATMPADAAAAQRAWGGTALLSTAPAVAQGPDAGSPLVLQTGRLYLRRYWRYEADIAAQLRQRVQAEAGSGHAPDEARALLAALFDLPEAAAAEPDWQAVACALALRARLTLITGGPGTGKTYTAARLLVLLQALHGGAQPLRVALAAPTGKAAARLRQSMVAALQGLVARAAASEASGAPAASSPPPAPPALQALPLAAWTAALPPARTLHALLGTRPGTRRFVHDAAQPLDVDLLFVDEASMVHLEMMAALLQALPAGARLVLLGDRDQLASVEAGAVMGELCAGAGPQAYDAATAAWVQAHSGQRLPPPVVADAGHSGGLAQQTVVLQRSRRFAGPIGQLATAVNRGEGAEALALLRAQTAQPGGGALALVPAADSAAIARLAVQGRAAAEAGVDTAGYAAALQALAQRPAETEAFEPWVRGLLTTFDRCRVLCALRSGPFGVAGLNAAIEAALVQQGVLKKGGEWYEGRPVMVTRNEPALGIFNGDIGLVLAPPGAANAANPQAPLRAWFLDGETLRSVAISRLADVETAYAMTVHKSQGSEFAHVLLVLPPEDNPVLTRELVYTGITRARSAFTLVAPEPARLVTAAARLTRRLSGLAEAVRGA</sequence>
<dbReference type="InterPro" id="IPR027417">
    <property type="entry name" value="P-loop_NTPase"/>
</dbReference>
<comment type="subunit">
    <text evidence="11">Heterotrimer of RecB, RecC and RecD. All subunits contribute to DNA-binding.</text>
</comment>
<keyword evidence="3 11" id="KW-0227">DNA damage</keyword>
<dbReference type="PANTHER" id="PTHR43788:SF6">
    <property type="entry name" value="DNA HELICASE B"/>
    <property type="match status" value="1"/>
</dbReference>
<keyword evidence="2 11" id="KW-0547">Nucleotide-binding</keyword>
<dbReference type="GO" id="GO:0009338">
    <property type="term" value="C:exodeoxyribonuclease V complex"/>
    <property type="evidence" value="ECO:0007669"/>
    <property type="project" value="InterPro"/>
</dbReference>
<feature type="binding site" evidence="11">
    <location>
        <begin position="201"/>
        <end position="208"/>
    </location>
    <ligand>
        <name>ATP</name>
        <dbReference type="ChEBI" id="CHEBI:30616"/>
    </ligand>
</feature>
<dbReference type="Pfam" id="PF21185">
    <property type="entry name" value="RecD_N"/>
    <property type="match status" value="1"/>
</dbReference>
<dbReference type="NCBIfam" id="TIGR01447">
    <property type="entry name" value="recD"/>
    <property type="match status" value="1"/>
</dbReference>
<proteinExistence type="inferred from homology"/>
<organism evidence="14 15">
    <name type="scientific">Rubrivivax rivuli</name>
    <dbReference type="NCBI Taxonomy" id="1862385"/>
    <lineage>
        <taxon>Bacteria</taxon>
        <taxon>Pseudomonadati</taxon>
        <taxon>Pseudomonadota</taxon>
        <taxon>Betaproteobacteria</taxon>
        <taxon>Burkholderiales</taxon>
        <taxon>Sphaerotilaceae</taxon>
        <taxon>Rubrivivax</taxon>
    </lineage>
</organism>
<dbReference type="InterPro" id="IPR041851">
    <property type="entry name" value="RecD_N_sf"/>
</dbReference>
<feature type="domain" description="RecBCD enzyme subunit RecD N-terminal" evidence="13">
    <location>
        <begin position="17"/>
        <end position="131"/>
    </location>
</feature>
<keyword evidence="6 11" id="KW-0269">Exonuclease</keyword>
<dbReference type="AlphaFoldDB" id="A0A437RIC7"/>
<dbReference type="EMBL" id="SACR01000003">
    <property type="protein sequence ID" value="RVU46524.1"/>
    <property type="molecule type" value="Genomic_DNA"/>
</dbReference>
<keyword evidence="10 11" id="KW-0413">Isomerase</keyword>
<keyword evidence="7 11" id="KW-0067">ATP-binding</keyword>
<evidence type="ECO:0000256" key="9">
    <source>
        <dbReference type="ARBA" id="ARBA00023204"/>
    </source>
</evidence>
<keyword evidence="5 11" id="KW-0347">Helicase</keyword>
<evidence type="ECO:0000256" key="6">
    <source>
        <dbReference type="ARBA" id="ARBA00022839"/>
    </source>
</evidence>
<dbReference type="OrthoDB" id="9803432at2"/>
<dbReference type="InterPro" id="IPR049550">
    <property type="entry name" value="RecD_N"/>
</dbReference>
<keyword evidence="9 11" id="KW-0234">DNA repair</keyword>
<evidence type="ECO:0000256" key="1">
    <source>
        <dbReference type="ARBA" id="ARBA00022722"/>
    </source>
</evidence>
<dbReference type="PANTHER" id="PTHR43788">
    <property type="entry name" value="DNA2/NAM7 HELICASE FAMILY MEMBER"/>
    <property type="match status" value="1"/>
</dbReference>
<dbReference type="CDD" id="cd17933">
    <property type="entry name" value="DEXSc_RecD-like"/>
    <property type="match status" value="1"/>
</dbReference>
<dbReference type="GO" id="GO:0017116">
    <property type="term" value="F:single-stranded DNA helicase activity"/>
    <property type="evidence" value="ECO:0007669"/>
    <property type="project" value="TreeGrafter"/>
</dbReference>
<reference evidence="14 15" key="1">
    <citation type="submission" date="2019-01" db="EMBL/GenBank/DDBJ databases">
        <authorList>
            <person name="Chen W.-M."/>
        </authorList>
    </citation>
    <scope>NUCLEOTIDE SEQUENCE [LARGE SCALE GENOMIC DNA]</scope>
    <source>
        <strain evidence="14 15">KYPY4</strain>
    </source>
</reference>
<keyword evidence="15" id="KW-1185">Reference proteome</keyword>
<evidence type="ECO:0000256" key="8">
    <source>
        <dbReference type="ARBA" id="ARBA00023125"/>
    </source>
</evidence>
<dbReference type="GO" id="GO:0043139">
    <property type="term" value="F:5'-3' DNA helicase activity"/>
    <property type="evidence" value="ECO:0007669"/>
    <property type="project" value="UniProtKB-UniRule"/>
</dbReference>
<accession>A0A437RIC7</accession>
<comment type="miscellaneous">
    <text evidence="11">In the RecBCD complex, RecB has a slow 3'-5' helicase, an exonuclease activity and loads RecA onto ssDNA, RecD has a fast 5'-3' helicase activity, while RecC stimulates the ATPase and processivity of the RecB helicase and contributes to recognition of the Chi site.</text>
</comment>
<dbReference type="Proteomes" id="UP000285575">
    <property type="component" value="Unassembled WGS sequence"/>
</dbReference>
<dbReference type="EC" id="5.6.2.3" evidence="11"/>
<dbReference type="InterPro" id="IPR050534">
    <property type="entry name" value="Coronavir_polyprotein_1ab"/>
</dbReference>
<evidence type="ECO:0000313" key="15">
    <source>
        <dbReference type="Proteomes" id="UP000285575"/>
    </source>
</evidence>
<dbReference type="GO" id="GO:0005524">
    <property type="term" value="F:ATP binding"/>
    <property type="evidence" value="ECO:0007669"/>
    <property type="project" value="UniProtKB-UniRule"/>
</dbReference>
<dbReference type="Pfam" id="PF13245">
    <property type="entry name" value="AAA_19"/>
    <property type="match status" value="1"/>
</dbReference>
<dbReference type="Pfam" id="PF13538">
    <property type="entry name" value="UvrD_C_2"/>
    <property type="match status" value="1"/>
</dbReference>
<keyword evidence="1 11" id="KW-0540">Nuclease</keyword>
<evidence type="ECO:0000256" key="5">
    <source>
        <dbReference type="ARBA" id="ARBA00022806"/>
    </source>
</evidence>
<evidence type="ECO:0000259" key="12">
    <source>
        <dbReference type="Pfam" id="PF13538"/>
    </source>
</evidence>
<comment type="similarity">
    <text evidence="11">Belongs to the RecD family.</text>
</comment>
<keyword evidence="4 11" id="KW-0378">Hydrolase</keyword>
<comment type="function">
    <text evidence="11">A helicase/nuclease that prepares dsDNA breaks (DSB) for recombinational DNA repair. Binds to DSBs and unwinds DNA via a highly rapid and processive ATP-dependent bidirectional helicase activity. Unwinds dsDNA until it encounters a Chi (crossover hotspot instigator) sequence from the 3' direction. Cuts ssDNA a few nucleotides 3' to the Chi site. The properties and activities of the enzyme are changed at Chi. The Chi-altered holoenzyme produces a long 3'-ssDNA overhang and facilitates RecA-binding to the ssDNA for homologous DNA recombination and repair. Holoenzyme degrades any linearized DNA that is unable to undergo homologous recombination. In the holoenzyme this subunit has ssDNA-dependent ATPase and 5'-3' helicase activity. When added to pre-assembled RecBC greatly stimulates nuclease activity and augments holoenzyme processivity. Negatively regulates the RecA-loading ability of RecBCD.</text>
</comment>
<dbReference type="SUPFAM" id="SSF52540">
    <property type="entry name" value="P-loop containing nucleoside triphosphate hydrolases"/>
    <property type="match status" value="2"/>
</dbReference>
<evidence type="ECO:0000256" key="3">
    <source>
        <dbReference type="ARBA" id="ARBA00022763"/>
    </source>
</evidence>
<evidence type="ECO:0000313" key="14">
    <source>
        <dbReference type="EMBL" id="RVU46524.1"/>
    </source>
</evidence>
<evidence type="ECO:0000256" key="4">
    <source>
        <dbReference type="ARBA" id="ARBA00022801"/>
    </source>
</evidence>
<evidence type="ECO:0000259" key="13">
    <source>
        <dbReference type="Pfam" id="PF21185"/>
    </source>
</evidence>
<dbReference type="RefSeq" id="WP_128228884.1">
    <property type="nucleotide sequence ID" value="NZ_SACR01000003.1"/>
</dbReference>
<dbReference type="InterPro" id="IPR006344">
    <property type="entry name" value="RecD"/>
</dbReference>
<gene>
    <name evidence="11 14" type="primary">recD</name>
    <name evidence="14" type="ORF">EOE66_11945</name>
</gene>
<dbReference type="GO" id="GO:0003677">
    <property type="term" value="F:DNA binding"/>
    <property type="evidence" value="ECO:0007669"/>
    <property type="project" value="UniProtKB-UniRule"/>
</dbReference>
<dbReference type="HAMAP" id="MF_01487">
    <property type="entry name" value="RecD"/>
    <property type="match status" value="1"/>
</dbReference>
<dbReference type="GO" id="GO:0016887">
    <property type="term" value="F:ATP hydrolysis activity"/>
    <property type="evidence" value="ECO:0007669"/>
    <property type="project" value="RHEA"/>
</dbReference>
<evidence type="ECO:0000256" key="10">
    <source>
        <dbReference type="ARBA" id="ARBA00023235"/>
    </source>
</evidence>
<evidence type="ECO:0000256" key="7">
    <source>
        <dbReference type="ARBA" id="ARBA00022840"/>
    </source>
</evidence>
<feature type="domain" description="UvrD-like helicase C-terminal" evidence="12">
    <location>
        <begin position="620"/>
        <end position="667"/>
    </location>
</feature>
<dbReference type="Gene3D" id="1.10.10.1020">
    <property type="entry name" value="RecBCD complex, subunit RecD, N-terminal domain"/>
    <property type="match status" value="1"/>
</dbReference>
<dbReference type="Gene3D" id="3.40.50.300">
    <property type="entry name" value="P-loop containing nucleotide triphosphate hydrolases"/>
    <property type="match status" value="3"/>
</dbReference>
<dbReference type="CDD" id="cd18809">
    <property type="entry name" value="SF1_C_RecD"/>
    <property type="match status" value="1"/>
</dbReference>
<keyword evidence="8 11" id="KW-0238">DNA-binding</keyword>
<comment type="caution">
    <text evidence="14">The sequence shown here is derived from an EMBL/GenBank/DDBJ whole genome shotgun (WGS) entry which is preliminary data.</text>
</comment>
<dbReference type="GO" id="GO:0008854">
    <property type="term" value="F:exodeoxyribonuclease V activity"/>
    <property type="evidence" value="ECO:0007669"/>
    <property type="project" value="InterPro"/>
</dbReference>
<dbReference type="InterPro" id="IPR027785">
    <property type="entry name" value="UvrD-like_helicase_C"/>
</dbReference>
<protein>
    <recommendedName>
        <fullName evidence="11">RecBCD enzyme subunit RecD</fullName>
        <ecNumber evidence="11">5.6.2.3</ecNumber>
    </recommendedName>
    <alternativeName>
        <fullName evidence="11">DNA 5'-3' helicase subunit RecD</fullName>
    </alternativeName>
    <alternativeName>
        <fullName evidence="11">Exonuclease V subunit RecD</fullName>
        <shortName evidence="11">ExoV subunit RecD</shortName>
    </alternativeName>
    <alternativeName>
        <fullName evidence="11">Helicase/nuclease RecBCD subunit RecD</fullName>
    </alternativeName>
</protein>
<name>A0A437RIC7_9BURK</name>